<dbReference type="AlphaFoldDB" id="A0A210QHA8"/>
<feature type="domain" description="Galaxin-like repeats" evidence="1">
    <location>
        <begin position="20"/>
        <end position="141"/>
    </location>
</feature>
<accession>A0A210QHA8</accession>
<sequence length="347" mass="39197">MKYYGTIYINLTFFCDLGASCCGEVLFQFDTQMCCNETVYDGVTDQECCGKDRFNVKYEVCPSNKSMVHGDLKLCANDYYHSGFRKCCGQNTYPVDDHVQCCGVHVHDTRTSTCIDGKIVDLLMECCGSSTMNSRHQLCCDSGSGEYFPVDKSEPDDDRCCRTDGRTYSSVTHHCGPEGVERRHLLISLCGRQAYDPVRDICCDGFVYRGGKTRRLKCQDIISPTPHAPVEVISHLACSGQCSILTVTQVHQIYRCPFHALIAKRIRKSKHKSGGHRRYLATSDIMTPEDVRGHEQRILKFSQNCKSCIPRSRSVIVVVNDLTTSMNTFSIVKNTKTNRKYLRKICN</sequence>
<dbReference type="PANTHER" id="PTHR34490:SF3">
    <property type="entry name" value="GALAXIN-LIKE ISOFORM X2"/>
    <property type="match status" value="1"/>
</dbReference>
<dbReference type="OrthoDB" id="6134963at2759"/>
<evidence type="ECO:0000259" key="1">
    <source>
        <dbReference type="Pfam" id="PF24748"/>
    </source>
</evidence>
<dbReference type="STRING" id="6573.A0A210QHA8"/>
<keyword evidence="3" id="KW-1185">Reference proteome</keyword>
<evidence type="ECO:0000313" key="3">
    <source>
        <dbReference type="Proteomes" id="UP000242188"/>
    </source>
</evidence>
<dbReference type="InterPro" id="IPR056601">
    <property type="entry name" value="Galaxin_dom"/>
</dbReference>
<dbReference type="InterPro" id="IPR055284">
    <property type="entry name" value="Galaxin-like"/>
</dbReference>
<dbReference type="EMBL" id="NEDP02003660">
    <property type="protein sequence ID" value="OWF48148.1"/>
    <property type="molecule type" value="Genomic_DNA"/>
</dbReference>
<reference evidence="2 3" key="1">
    <citation type="journal article" date="2017" name="Nat. Ecol. Evol.">
        <title>Scallop genome provides insights into evolution of bilaterian karyotype and development.</title>
        <authorList>
            <person name="Wang S."/>
            <person name="Zhang J."/>
            <person name="Jiao W."/>
            <person name="Li J."/>
            <person name="Xun X."/>
            <person name="Sun Y."/>
            <person name="Guo X."/>
            <person name="Huan P."/>
            <person name="Dong B."/>
            <person name="Zhang L."/>
            <person name="Hu X."/>
            <person name="Sun X."/>
            <person name="Wang J."/>
            <person name="Zhao C."/>
            <person name="Wang Y."/>
            <person name="Wang D."/>
            <person name="Huang X."/>
            <person name="Wang R."/>
            <person name="Lv J."/>
            <person name="Li Y."/>
            <person name="Zhang Z."/>
            <person name="Liu B."/>
            <person name="Lu W."/>
            <person name="Hui Y."/>
            <person name="Liang J."/>
            <person name="Zhou Z."/>
            <person name="Hou R."/>
            <person name="Li X."/>
            <person name="Liu Y."/>
            <person name="Li H."/>
            <person name="Ning X."/>
            <person name="Lin Y."/>
            <person name="Zhao L."/>
            <person name="Xing Q."/>
            <person name="Dou J."/>
            <person name="Li Y."/>
            <person name="Mao J."/>
            <person name="Guo H."/>
            <person name="Dou H."/>
            <person name="Li T."/>
            <person name="Mu C."/>
            <person name="Jiang W."/>
            <person name="Fu Q."/>
            <person name="Fu X."/>
            <person name="Miao Y."/>
            <person name="Liu J."/>
            <person name="Yu Q."/>
            <person name="Li R."/>
            <person name="Liao H."/>
            <person name="Li X."/>
            <person name="Kong Y."/>
            <person name="Jiang Z."/>
            <person name="Chourrout D."/>
            <person name="Li R."/>
            <person name="Bao Z."/>
        </authorList>
    </citation>
    <scope>NUCLEOTIDE SEQUENCE [LARGE SCALE GENOMIC DNA]</scope>
    <source>
        <strain evidence="2 3">PY_sf001</strain>
    </source>
</reference>
<name>A0A210QHA8_MIZYE</name>
<evidence type="ECO:0000313" key="2">
    <source>
        <dbReference type="EMBL" id="OWF48148.1"/>
    </source>
</evidence>
<dbReference type="Pfam" id="PF24748">
    <property type="entry name" value="Galaxin_repeat"/>
    <property type="match status" value="1"/>
</dbReference>
<protein>
    <recommendedName>
        <fullName evidence="1">Galaxin-like repeats domain-containing protein</fullName>
    </recommendedName>
</protein>
<dbReference type="Proteomes" id="UP000242188">
    <property type="component" value="Unassembled WGS sequence"/>
</dbReference>
<gene>
    <name evidence="2" type="ORF">KP79_PYT01243</name>
</gene>
<proteinExistence type="predicted"/>
<dbReference type="PANTHER" id="PTHR34490">
    <property type="entry name" value="PROTEIN CBG12054-RELATED"/>
    <property type="match status" value="1"/>
</dbReference>
<comment type="caution">
    <text evidence="2">The sequence shown here is derived from an EMBL/GenBank/DDBJ whole genome shotgun (WGS) entry which is preliminary data.</text>
</comment>
<organism evidence="2 3">
    <name type="scientific">Mizuhopecten yessoensis</name>
    <name type="common">Japanese scallop</name>
    <name type="synonym">Patinopecten yessoensis</name>
    <dbReference type="NCBI Taxonomy" id="6573"/>
    <lineage>
        <taxon>Eukaryota</taxon>
        <taxon>Metazoa</taxon>
        <taxon>Spiralia</taxon>
        <taxon>Lophotrochozoa</taxon>
        <taxon>Mollusca</taxon>
        <taxon>Bivalvia</taxon>
        <taxon>Autobranchia</taxon>
        <taxon>Pteriomorphia</taxon>
        <taxon>Pectinida</taxon>
        <taxon>Pectinoidea</taxon>
        <taxon>Pectinidae</taxon>
        <taxon>Mizuhopecten</taxon>
    </lineage>
</organism>